<dbReference type="EMBL" id="WNKX01000005">
    <property type="protein sequence ID" value="MTW10615.1"/>
    <property type="molecule type" value="Genomic_DNA"/>
</dbReference>
<sequence>MTTLQFLRLPAVKARTGKSRSAIYRDMRAGTFPQSIRVGLNSVAWSSQHIDDWQAARLQGFPK</sequence>
<dbReference type="AlphaFoldDB" id="A0A6L6QED9"/>
<organism evidence="1 2">
    <name type="scientific">Massilia eburnea</name>
    <dbReference type="NCBI Taxonomy" id="1776165"/>
    <lineage>
        <taxon>Bacteria</taxon>
        <taxon>Pseudomonadati</taxon>
        <taxon>Pseudomonadota</taxon>
        <taxon>Betaproteobacteria</taxon>
        <taxon>Burkholderiales</taxon>
        <taxon>Oxalobacteraceae</taxon>
        <taxon>Telluria group</taxon>
        <taxon>Massilia</taxon>
    </lineage>
</organism>
<protein>
    <submittedName>
        <fullName evidence="1">AlpA family phage regulatory protein</fullName>
    </submittedName>
</protein>
<dbReference type="PANTHER" id="PTHR36154:SF1">
    <property type="entry name" value="DNA-BINDING TRANSCRIPTIONAL ACTIVATOR ALPA"/>
    <property type="match status" value="1"/>
</dbReference>
<dbReference type="InterPro" id="IPR052931">
    <property type="entry name" value="Prophage_regulatory_activator"/>
</dbReference>
<gene>
    <name evidence="1" type="ORF">GM658_08350</name>
</gene>
<comment type="caution">
    <text evidence="1">The sequence shown here is derived from an EMBL/GenBank/DDBJ whole genome shotgun (WGS) entry which is preliminary data.</text>
</comment>
<dbReference type="Pfam" id="PF05930">
    <property type="entry name" value="Phage_AlpA"/>
    <property type="match status" value="1"/>
</dbReference>
<evidence type="ECO:0000313" key="1">
    <source>
        <dbReference type="EMBL" id="MTW10615.1"/>
    </source>
</evidence>
<accession>A0A6L6QED9</accession>
<reference evidence="1 2" key="1">
    <citation type="submission" date="2019-11" db="EMBL/GenBank/DDBJ databases">
        <title>Type strains purchased from KCTC, JCM and DSMZ.</title>
        <authorList>
            <person name="Lu H."/>
        </authorList>
    </citation>
    <scope>NUCLEOTIDE SEQUENCE [LARGE SCALE GENOMIC DNA]</scope>
    <source>
        <strain evidence="1 2">JCM 31587</strain>
    </source>
</reference>
<name>A0A6L6QED9_9BURK</name>
<dbReference type="OrthoDB" id="5298532at2"/>
<dbReference type="PANTHER" id="PTHR36154">
    <property type="entry name" value="DNA-BINDING TRANSCRIPTIONAL ACTIVATOR ALPA"/>
    <property type="match status" value="1"/>
</dbReference>
<dbReference type="Gene3D" id="1.10.238.160">
    <property type="match status" value="1"/>
</dbReference>
<dbReference type="Proteomes" id="UP000472320">
    <property type="component" value="Unassembled WGS sequence"/>
</dbReference>
<keyword evidence="2" id="KW-1185">Reference proteome</keyword>
<evidence type="ECO:0000313" key="2">
    <source>
        <dbReference type="Proteomes" id="UP000472320"/>
    </source>
</evidence>
<proteinExistence type="predicted"/>
<dbReference type="InterPro" id="IPR010260">
    <property type="entry name" value="AlpA"/>
</dbReference>
<dbReference type="RefSeq" id="WP_155453558.1">
    <property type="nucleotide sequence ID" value="NZ_WNKX01000005.1"/>
</dbReference>